<protein>
    <submittedName>
        <fullName evidence="1">Uncharacterized protein</fullName>
    </submittedName>
</protein>
<name>A0A4C1WYY2_EUMVA</name>
<dbReference type="Proteomes" id="UP000299102">
    <property type="component" value="Unassembled WGS sequence"/>
</dbReference>
<keyword evidence="2" id="KW-1185">Reference proteome</keyword>
<sequence>MDTRNAKGVTSAFSASWKGIEYLKEGIGSVEGKRREWATGNLTHWTKPKSGSCYFMSIFYGKRAQTATLRVVADDQRFYVTLLKVYGEKITAAIALNVATSEPFMAHRL</sequence>
<accession>A0A4C1WYY2</accession>
<organism evidence="1 2">
    <name type="scientific">Eumeta variegata</name>
    <name type="common">Bagworm moth</name>
    <name type="synonym">Eumeta japonica</name>
    <dbReference type="NCBI Taxonomy" id="151549"/>
    <lineage>
        <taxon>Eukaryota</taxon>
        <taxon>Metazoa</taxon>
        <taxon>Ecdysozoa</taxon>
        <taxon>Arthropoda</taxon>
        <taxon>Hexapoda</taxon>
        <taxon>Insecta</taxon>
        <taxon>Pterygota</taxon>
        <taxon>Neoptera</taxon>
        <taxon>Endopterygota</taxon>
        <taxon>Lepidoptera</taxon>
        <taxon>Glossata</taxon>
        <taxon>Ditrysia</taxon>
        <taxon>Tineoidea</taxon>
        <taxon>Psychidae</taxon>
        <taxon>Oiketicinae</taxon>
        <taxon>Eumeta</taxon>
    </lineage>
</organism>
<gene>
    <name evidence="1" type="ORF">EVAR_36990_1</name>
</gene>
<dbReference type="EMBL" id="BGZK01000700">
    <property type="protein sequence ID" value="GBP56736.1"/>
    <property type="molecule type" value="Genomic_DNA"/>
</dbReference>
<proteinExistence type="predicted"/>
<comment type="caution">
    <text evidence="1">The sequence shown here is derived from an EMBL/GenBank/DDBJ whole genome shotgun (WGS) entry which is preliminary data.</text>
</comment>
<evidence type="ECO:0000313" key="2">
    <source>
        <dbReference type="Proteomes" id="UP000299102"/>
    </source>
</evidence>
<reference evidence="1 2" key="1">
    <citation type="journal article" date="2019" name="Commun. Biol.">
        <title>The bagworm genome reveals a unique fibroin gene that provides high tensile strength.</title>
        <authorList>
            <person name="Kono N."/>
            <person name="Nakamura H."/>
            <person name="Ohtoshi R."/>
            <person name="Tomita M."/>
            <person name="Numata K."/>
            <person name="Arakawa K."/>
        </authorList>
    </citation>
    <scope>NUCLEOTIDE SEQUENCE [LARGE SCALE GENOMIC DNA]</scope>
</reference>
<dbReference type="AlphaFoldDB" id="A0A4C1WYY2"/>
<evidence type="ECO:0000313" key="1">
    <source>
        <dbReference type="EMBL" id="GBP56736.1"/>
    </source>
</evidence>